<dbReference type="GO" id="GO:0008718">
    <property type="term" value="F:D-amino-acid dehydrogenase activity"/>
    <property type="evidence" value="ECO:0007669"/>
    <property type="project" value="TreeGrafter"/>
</dbReference>
<dbReference type="SUPFAM" id="SSF51905">
    <property type="entry name" value="FAD/NAD(P)-binding domain"/>
    <property type="match status" value="1"/>
</dbReference>
<dbReference type="Proteomes" id="UP000294887">
    <property type="component" value="Unassembled WGS sequence"/>
</dbReference>
<dbReference type="GO" id="GO:0055130">
    <property type="term" value="P:D-alanine catabolic process"/>
    <property type="evidence" value="ECO:0007669"/>
    <property type="project" value="TreeGrafter"/>
</dbReference>
<dbReference type="Pfam" id="PF01266">
    <property type="entry name" value="DAO"/>
    <property type="match status" value="1"/>
</dbReference>
<proteinExistence type="inferred from homology"/>
<dbReference type="NCBIfam" id="NF001933">
    <property type="entry name" value="PRK00711.1"/>
    <property type="match status" value="1"/>
</dbReference>
<dbReference type="GO" id="GO:0005886">
    <property type="term" value="C:plasma membrane"/>
    <property type="evidence" value="ECO:0007669"/>
    <property type="project" value="TreeGrafter"/>
</dbReference>
<keyword evidence="4" id="KW-0274">FAD</keyword>
<dbReference type="Gene3D" id="3.50.50.60">
    <property type="entry name" value="FAD/NAD(P)-binding domain"/>
    <property type="match status" value="2"/>
</dbReference>
<evidence type="ECO:0000256" key="6">
    <source>
        <dbReference type="ARBA" id="ARBA00047884"/>
    </source>
</evidence>
<comment type="cofactor">
    <cofactor evidence="1">
        <name>FAD</name>
        <dbReference type="ChEBI" id="CHEBI:57692"/>
    </cofactor>
</comment>
<dbReference type="FunFam" id="3.50.50.60:FF:000020">
    <property type="entry name" value="D-amino acid dehydrogenase"/>
    <property type="match status" value="1"/>
</dbReference>
<reference evidence="8 9" key="1">
    <citation type="submission" date="2019-03" db="EMBL/GenBank/DDBJ databases">
        <title>Genomic Encyclopedia of Type Strains, Phase IV (KMG-IV): sequencing the most valuable type-strain genomes for metagenomic binning, comparative biology and taxonomic classification.</title>
        <authorList>
            <person name="Goeker M."/>
        </authorList>
    </citation>
    <scope>NUCLEOTIDE SEQUENCE [LARGE SCALE GENOMIC DNA]</scope>
    <source>
        <strain evidence="8 9">DSM 24830</strain>
    </source>
</reference>
<comment type="similarity">
    <text evidence="2">Belongs to the DadA oxidoreductase family.</text>
</comment>
<evidence type="ECO:0000256" key="4">
    <source>
        <dbReference type="ARBA" id="ARBA00022827"/>
    </source>
</evidence>
<sequence length="435" mass="47989">MHVLILGSGVIGVTNAYYLAKEGHQVTVVDRQSSAGLETSFANAGQLSPGYSAPWAAPGVPQKAVKWMLSKYAPLIVNFKPEWDKLKFITRMFANCTPKAYGINKDRMVRLAEYSRHCLLELDGELKFDYNHERKGTLQIFRTEAQLKASAKDIAVLEENNVPYELLDADGCVAIEPGLADVKKDIVGGLRLVNDMTGDCFKLTTQLMEKCREMGVEFKFDTSINKLNMRDGKISSVATSAGDLTADKYIMALGCYATPLLKEVGIDSPVYPVKGYSLTIPVTNENASPVSTIMDETYKVAITRLGNRIRIAGIAELTGYDLSLGDRQRKTMQFVISNLFPNGTDLTEDNFWCGLRPMTPDGTPIIGKTDISNLYLNTGHGTLGWTMSFGSARVSTDIVCGKEPEILSDNFAISRYKGKTERQEMVNEIDPLEVN</sequence>
<protein>
    <submittedName>
        <fullName evidence="8">D-amino-acid dehydrogenase</fullName>
    </submittedName>
</protein>
<accession>A0A4R1F3D0</accession>
<keyword evidence="9" id="KW-1185">Reference proteome</keyword>
<evidence type="ECO:0000313" key="8">
    <source>
        <dbReference type="EMBL" id="TCJ86929.1"/>
    </source>
</evidence>
<dbReference type="RefSeq" id="WP_131905255.1">
    <property type="nucleotide sequence ID" value="NZ_BAAAFU010000004.1"/>
</dbReference>
<dbReference type="InterPro" id="IPR006076">
    <property type="entry name" value="FAD-dep_OxRdtase"/>
</dbReference>
<evidence type="ECO:0000256" key="2">
    <source>
        <dbReference type="ARBA" id="ARBA00009410"/>
    </source>
</evidence>
<dbReference type="GO" id="GO:0005737">
    <property type="term" value="C:cytoplasm"/>
    <property type="evidence" value="ECO:0007669"/>
    <property type="project" value="TreeGrafter"/>
</dbReference>
<comment type="catalytic activity">
    <reaction evidence="6">
        <text>a D-alpha-amino acid + A + H2O = a 2-oxocarboxylate + AH2 + NH4(+)</text>
        <dbReference type="Rhea" id="RHEA:18125"/>
        <dbReference type="ChEBI" id="CHEBI:13193"/>
        <dbReference type="ChEBI" id="CHEBI:15377"/>
        <dbReference type="ChEBI" id="CHEBI:17499"/>
        <dbReference type="ChEBI" id="CHEBI:28938"/>
        <dbReference type="ChEBI" id="CHEBI:35179"/>
        <dbReference type="ChEBI" id="CHEBI:59871"/>
    </reaction>
</comment>
<dbReference type="PANTHER" id="PTHR13847">
    <property type="entry name" value="SARCOSINE DEHYDROGENASE-RELATED"/>
    <property type="match status" value="1"/>
</dbReference>
<evidence type="ECO:0000256" key="1">
    <source>
        <dbReference type="ARBA" id="ARBA00001974"/>
    </source>
</evidence>
<feature type="domain" description="FAD dependent oxidoreductase" evidence="7">
    <location>
        <begin position="3"/>
        <end position="397"/>
    </location>
</feature>
<gene>
    <name evidence="8" type="ORF">EV695_1429</name>
</gene>
<keyword evidence="3" id="KW-0285">Flavoprotein</keyword>
<dbReference type="AlphaFoldDB" id="A0A4R1F3D0"/>
<dbReference type="EMBL" id="SMFQ01000003">
    <property type="protein sequence ID" value="TCJ86929.1"/>
    <property type="molecule type" value="Genomic_DNA"/>
</dbReference>
<organism evidence="8 9">
    <name type="scientific">Cocleimonas flava</name>
    <dbReference type="NCBI Taxonomy" id="634765"/>
    <lineage>
        <taxon>Bacteria</taxon>
        <taxon>Pseudomonadati</taxon>
        <taxon>Pseudomonadota</taxon>
        <taxon>Gammaproteobacteria</taxon>
        <taxon>Thiotrichales</taxon>
        <taxon>Thiotrichaceae</taxon>
        <taxon>Cocleimonas</taxon>
    </lineage>
</organism>
<evidence type="ECO:0000256" key="3">
    <source>
        <dbReference type="ARBA" id="ARBA00022630"/>
    </source>
</evidence>
<keyword evidence="5" id="KW-0560">Oxidoreductase</keyword>
<dbReference type="InterPro" id="IPR036188">
    <property type="entry name" value="FAD/NAD-bd_sf"/>
</dbReference>
<evidence type="ECO:0000313" key="9">
    <source>
        <dbReference type="Proteomes" id="UP000294887"/>
    </source>
</evidence>
<comment type="caution">
    <text evidence="8">The sequence shown here is derived from an EMBL/GenBank/DDBJ whole genome shotgun (WGS) entry which is preliminary data.</text>
</comment>
<evidence type="ECO:0000259" key="7">
    <source>
        <dbReference type="Pfam" id="PF01266"/>
    </source>
</evidence>
<evidence type="ECO:0000256" key="5">
    <source>
        <dbReference type="ARBA" id="ARBA00023002"/>
    </source>
</evidence>
<dbReference type="Gene3D" id="3.30.9.10">
    <property type="entry name" value="D-Amino Acid Oxidase, subunit A, domain 2"/>
    <property type="match status" value="1"/>
</dbReference>
<dbReference type="PANTHER" id="PTHR13847:SF280">
    <property type="entry name" value="D-AMINO ACID DEHYDROGENASE"/>
    <property type="match status" value="1"/>
</dbReference>
<dbReference type="SUPFAM" id="SSF54373">
    <property type="entry name" value="FAD-linked reductases, C-terminal domain"/>
    <property type="match status" value="1"/>
</dbReference>
<dbReference type="OrthoDB" id="9805337at2"/>
<name>A0A4R1F3D0_9GAMM</name>